<gene>
    <name evidence="1" type="ORF">SAMN05421740_10727</name>
</gene>
<dbReference type="EMBL" id="FNZR01000007">
    <property type="protein sequence ID" value="SEL57857.1"/>
    <property type="molecule type" value="Genomic_DNA"/>
</dbReference>
<sequence length="352" mass="38564">MVMIGSLLVSCKGDGTLLDLYPREPIVNPDVRTLIQGNRIVYAQLDGRSQIRGITDGGRFTTYNRFKSFGFDPYSWQGEQGVTGFGEGLVVQAMPEGASFVLRYSSDMGVTWVSYDTPIVDDDDIVLGAVHVVQLLVGADGSVWLLAQQNIGMDRRMLLYHVDLWEEKSVLLLRRDKAIALTADFANHDDGWLLYSDQDGETKGVHVLKTVNGGQVWSAGATLGNLNQPSIEAIADDRLLVYPQTGQALLSADGGDSFTPVSIGDNGISICHAASPDVVYALLVNGVAKSIDGGQTWLRLDAQAYDVDISGMAMDFYNERQGIVYDWNKLFITDDGGASWDILIYPYDYLLE</sequence>
<dbReference type="InterPro" id="IPR015943">
    <property type="entry name" value="WD40/YVTN_repeat-like_dom_sf"/>
</dbReference>
<dbReference type="SUPFAM" id="SSF110296">
    <property type="entry name" value="Oligoxyloglucan reducing end-specific cellobiohydrolase"/>
    <property type="match status" value="1"/>
</dbReference>
<dbReference type="CDD" id="cd15482">
    <property type="entry name" value="Sialidase_non-viral"/>
    <property type="match status" value="1"/>
</dbReference>
<reference evidence="2" key="1">
    <citation type="submission" date="2016-10" db="EMBL/GenBank/DDBJ databases">
        <authorList>
            <person name="Varghese N."/>
            <person name="Submissions S."/>
        </authorList>
    </citation>
    <scope>NUCLEOTIDE SEQUENCE [LARGE SCALE GENOMIC DNA]</scope>
    <source>
        <strain evidence="2">Jip14</strain>
    </source>
</reference>
<protein>
    <recommendedName>
        <fullName evidence="3">BNR/Asp-box repeat-containing protein</fullName>
    </recommendedName>
</protein>
<proteinExistence type="predicted"/>
<dbReference type="Gene3D" id="2.130.10.10">
    <property type="entry name" value="YVTN repeat-like/Quinoprotein amine dehydrogenase"/>
    <property type="match status" value="1"/>
</dbReference>
<name>A0A1H7REN4_9SPHI</name>
<evidence type="ECO:0008006" key="3">
    <source>
        <dbReference type="Google" id="ProtNLM"/>
    </source>
</evidence>
<organism evidence="1 2">
    <name type="scientific">Parapedobacter koreensis</name>
    <dbReference type="NCBI Taxonomy" id="332977"/>
    <lineage>
        <taxon>Bacteria</taxon>
        <taxon>Pseudomonadati</taxon>
        <taxon>Bacteroidota</taxon>
        <taxon>Sphingobacteriia</taxon>
        <taxon>Sphingobacteriales</taxon>
        <taxon>Sphingobacteriaceae</taxon>
        <taxon>Parapedobacter</taxon>
    </lineage>
</organism>
<dbReference type="STRING" id="332977.SAMN05421740_10727"/>
<dbReference type="AlphaFoldDB" id="A0A1H7REN4"/>
<evidence type="ECO:0000313" key="1">
    <source>
        <dbReference type="EMBL" id="SEL57857.1"/>
    </source>
</evidence>
<evidence type="ECO:0000313" key="2">
    <source>
        <dbReference type="Proteomes" id="UP000198916"/>
    </source>
</evidence>
<keyword evidence="2" id="KW-1185">Reference proteome</keyword>
<dbReference type="Proteomes" id="UP000198916">
    <property type="component" value="Unassembled WGS sequence"/>
</dbReference>
<accession>A0A1H7REN4</accession>